<comment type="caution">
    <text evidence="7">The sequence shown here is derived from an EMBL/GenBank/DDBJ whole genome shotgun (WGS) entry which is preliminary data.</text>
</comment>
<feature type="transmembrane region" description="Helical" evidence="6">
    <location>
        <begin position="78"/>
        <end position="100"/>
    </location>
</feature>
<dbReference type="GO" id="GO:0016020">
    <property type="term" value="C:membrane"/>
    <property type="evidence" value="ECO:0007669"/>
    <property type="project" value="UniProtKB-SubCell"/>
</dbReference>
<protein>
    <submittedName>
        <fullName evidence="7">Glycosyltransferase, group 4 family</fullName>
    </submittedName>
</protein>
<keyword evidence="4 6" id="KW-1133">Transmembrane helix</keyword>
<evidence type="ECO:0000256" key="5">
    <source>
        <dbReference type="ARBA" id="ARBA00023136"/>
    </source>
</evidence>
<evidence type="ECO:0000313" key="7">
    <source>
        <dbReference type="EMBL" id="EMM81096.1"/>
    </source>
</evidence>
<sequence>MIGLADDLLSLSAGIRLVLEIFFLIVFFYLEPVRFSFLSLSIENIPGLSTLILIVYVLFVVNVCNFMDGLDAYLSSHFLFAILAFPFLFHSHLPLFYSWICAGVFGF</sequence>
<dbReference type="Pfam" id="PF00953">
    <property type="entry name" value="Glycos_transf_4"/>
    <property type="match status" value="1"/>
</dbReference>
<reference evidence="7 8" key="1">
    <citation type="submission" date="2013-01" db="EMBL/GenBank/DDBJ databases">
        <authorList>
            <person name="Harkins D.M."/>
            <person name="Durkin A.S."/>
            <person name="Brinkac L.M."/>
            <person name="Haft D.H."/>
            <person name="Selengut J.D."/>
            <person name="Sanka R."/>
            <person name="DePew J."/>
            <person name="Purushe J."/>
            <person name="Hospenthal D.R."/>
            <person name="Murray C.K."/>
            <person name="Pimentel G."/>
            <person name="Wasfy M."/>
            <person name="Parker T."/>
            <person name="Miller R.S."/>
            <person name="Vinetz J.M."/>
            <person name="Sutton G.G."/>
            <person name="Nierman W.C."/>
            <person name="Fouts D.E."/>
        </authorList>
    </citation>
    <scope>NUCLEOTIDE SEQUENCE [LARGE SCALE GENOMIC DNA]</scope>
    <source>
        <strain evidence="7 8">2006001854</strain>
    </source>
</reference>
<dbReference type="InterPro" id="IPR000715">
    <property type="entry name" value="Glycosyl_transferase_4"/>
</dbReference>
<dbReference type="EMBL" id="AFLW02000153">
    <property type="protein sequence ID" value="EMM81096.1"/>
    <property type="molecule type" value="Genomic_DNA"/>
</dbReference>
<keyword evidence="3 6" id="KW-0812">Transmembrane</keyword>
<comment type="subcellular location">
    <subcellularLocation>
        <location evidence="1">Membrane</location>
        <topology evidence="1">Multi-pass membrane protein</topology>
    </subcellularLocation>
</comment>
<keyword evidence="5 6" id="KW-0472">Membrane</keyword>
<feature type="transmembrane region" description="Helical" evidence="6">
    <location>
        <begin position="7"/>
        <end position="30"/>
    </location>
</feature>
<name>M6GQA1_LEPIR</name>
<evidence type="ECO:0000256" key="3">
    <source>
        <dbReference type="ARBA" id="ARBA00022692"/>
    </source>
</evidence>
<keyword evidence="2 7" id="KW-0808">Transferase</keyword>
<accession>M6GQA1</accession>
<evidence type="ECO:0000256" key="1">
    <source>
        <dbReference type="ARBA" id="ARBA00004141"/>
    </source>
</evidence>
<dbReference type="Proteomes" id="UP000012128">
    <property type="component" value="Unassembled WGS sequence"/>
</dbReference>
<feature type="transmembrane region" description="Helical" evidence="6">
    <location>
        <begin position="45"/>
        <end position="66"/>
    </location>
</feature>
<evidence type="ECO:0000313" key="8">
    <source>
        <dbReference type="Proteomes" id="UP000012128"/>
    </source>
</evidence>
<evidence type="ECO:0000256" key="4">
    <source>
        <dbReference type="ARBA" id="ARBA00022989"/>
    </source>
</evidence>
<gene>
    <name evidence="7" type="ORF">LEP1GSC037_1075</name>
</gene>
<organism evidence="7 8">
    <name type="scientific">Leptospira interrogans str. 2006001854</name>
    <dbReference type="NCBI Taxonomy" id="1001590"/>
    <lineage>
        <taxon>Bacteria</taxon>
        <taxon>Pseudomonadati</taxon>
        <taxon>Spirochaetota</taxon>
        <taxon>Spirochaetia</taxon>
        <taxon>Leptospirales</taxon>
        <taxon>Leptospiraceae</taxon>
        <taxon>Leptospira</taxon>
    </lineage>
</organism>
<evidence type="ECO:0000256" key="6">
    <source>
        <dbReference type="SAM" id="Phobius"/>
    </source>
</evidence>
<dbReference type="AlphaFoldDB" id="M6GQA1"/>
<proteinExistence type="predicted"/>
<evidence type="ECO:0000256" key="2">
    <source>
        <dbReference type="ARBA" id="ARBA00022679"/>
    </source>
</evidence>
<dbReference type="GO" id="GO:0016780">
    <property type="term" value="F:phosphotransferase activity, for other substituted phosphate groups"/>
    <property type="evidence" value="ECO:0007669"/>
    <property type="project" value="InterPro"/>
</dbReference>